<dbReference type="Proteomes" id="UP000288805">
    <property type="component" value="Unassembled WGS sequence"/>
</dbReference>
<feature type="domain" description="DUF4283" evidence="2">
    <location>
        <begin position="171"/>
        <end position="256"/>
    </location>
</feature>
<evidence type="ECO:0000256" key="1">
    <source>
        <dbReference type="SAM" id="MobiDB-lite"/>
    </source>
</evidence>
<name>A0A438FW43_VITVI</name>
<evidence type="ECO:0000259" key="2">
    <source>
        <dbReference type="Pfam" id="PF14111"/>
    </source>
</evidence>
<proteinExistence type="predicted"/>
<dbReference type="Pfam" id="PF14111">
    <property type="entry name" value="DUF4283"/>
    <property type="match status" value="1"/>
</dbReference>
<evidence type="ECO:0000313" key="3">
    <source>
        <dbReference type="EMBL" id="RVW64164.1"/>
    </source>
</evidence>
<dbReference type="EMBL" id="QGNW01000725">
    <property type="protein sequence ID" value="RVW64164.1"/>
    <property type="molecule type" value="Genomic_DNA"/>
</dbReference>
<evidence type="ECO:0000313" key="4">
    <source>
        <dbReference type="Proteomes" id="UP000288805"/>
    </source>
</evidence>
<comment type="caution">
    <text evidence="3">The sequence shown here is derived from an EMBL/GenBank/DDBJ whole genome shotgun (WGS) entry which is preliminary data.</text>
</comment>
<dbReference type="PANTHER" id="PTHR34427:SF5">
    <property type="entry name" value="DUF4283 DOMAIN-CONTAINING PROTEIN"/>
    <property type="match status" value="1"/>
</dbReference>
<feature type="region of interest" description="Disordered" evidence="1">
    <location>
        <begin position="502"/>
        <end position="540"/>
    </location>
</feature>
<protein>
    <recommendedName>
        <fullName evidence="2">DUF4283 domain-containing protein</fullName>
    </recommendedName>
</protein>
<sequence length="540" mass="59694">MVLRGGRSRFVVESKWFEIEIEELGGRLKGCIWERSRGFESWIRFGEASLRCLLEGVETCCREVDDQRWAIEWLEGNRKFRMERRLNKAGRFILCSVRDMEAKRYSIIFPEGKGQASGWNSLAPKGVLKGQWKENGVEMKSFAEAVKSSPRRAGESVWLEVGENEVRGRLEHLKHCLIGRWGSASVPPPELDFVRSWTRQIWEVKGKLSIAALGRGIMLFEFDQAQEVERVLARGKRSLKDNWLILDKWNPEVGCSLKNPNAEETWVRVVGLPLHFWCLEVFKSIGDGCGGFIAVDEGTKSMSELQWARILVKRVDWEVSSSVHIALGTGCFALHLWWESAPWFSQVVLAGSSFGKGGLRAGEEVDGPLRVACCGSQRKGMEQLGLQVEVRDVACNGEKTLFPSVEASADGTVERRWAGGPANLVGRGRESSPISLVNCGRGQAGPSKSSGPSVLSCGEAQVFNRMDLGRGPRPNPCSFSEGMSGEAGGPIQARTLLDEVSDGFETPSSLPRAQFMQPIPISRGVSQDARGEVDPLVGLP</sequence>
<dbReference type="AlphaFoldDB" id="A0A438FW43"/>
<dbReference type="InterPro" id="IPR025558">
    <property type="entry name" value="DUF4283"/>
</dbReference>
<reference evidence="3 4" key="1">
    <citation type="journal article" date="2018" name="PLoS Genet.">
        <title>Population sequencing reveals clonal diversity and ancestral inbreeding in the grapevine cultivar Chardonnay.</title>
        <authorList>
            <person name="Roach M.J."/>
            <person name="Johnson D.L."/>
            <person name="Bohlmann J."/>
            <person name="van Vuuren H.J."/>
            <person name="Jones S.J."/>
            <person name="Pretorius I.S."/>
            <person name="Schmidt S.A."/>
            <person name="Borneman A.R."/>
        </authorList>
    </citation>
    <scope>NUCLEOTIDE SEQUENCE [LARGE SCALE GENOMIC DNA]</scope>
    <source>
        <strain evidence="4">cv. Chardonnay</strain>
        <tissue evidence="3">Leaf</tissue>
    </source>
</reference>
<gene>
    <name evidence="3" type="ORF">CK203_052577</name>
</gene>
<dbReference type="PANTHER" id="PTHR34427">
    <property type="entry name" value="DUF4283 DOMAIN PROTEIN"/>
    <property type="match status" value="1"/>
</dbReference>
<feature type="region of interest" description="Disordered" evidence="1">
    <location>
        <begin position="467"/>
        <end position="489"/>
    </location>
</feature>
<accession>A0A438FW43</accession>
<organism evidence="3 4">
    <name type="scientific">Vitis vinifera</name>
    <name type="common">Grape</name>
    <dbReference type="NCBI Taxonomy" id="29760"/>
    <lineage>
        <taxon>Eukaryota</taxon>
        <taxon>Viridiplantae</taxon>
        <taxon>Streptophyta</taxon>
        <taxon>Embryophyta</taxon>
        <taxon>Tracheophyta</taxon>
        <taxon>Spermatophyta</taxon>
        <taxon>Magnoliopsida</taxon>
        <taxon>eudicotyledons</taxon>
        <taxon>Gunneridae</taxon>
        <taxon>Pentapetalae</taxon>
        <taxon>rosids</taxon>
        <taxon>Vitales</taxon>
        <taxon>Vitaceae</taxon>
        <taxon>Viteae</taxon>
        <taxon>Vitis</taxon>
    </lineage>
</organism>